<dbReference type="Proteomes" id="UP000544054">
    <property type="component" value="Unassembled WGS sequence"/>
</dbReference>
<comment type="caution">
    <text evidence="1">The sequence shown here is derived from an EMBL/GenBank/DDBJ whole genome shotgun (WGS) entry which is preliminary data.</text>
</comment>
<protein>
    <submittedName>
        <fullName evidence="1">DUF1737 domain-containing protein</fullName>
    </submittedName>
</protein>
<keyword evidence="2" id="KW-1185">Reference proteome</keyword>
<dbReference type="RefSeq" id="WP_169234586.1">
    <property type="nucleotide sequence ID" value="NZ_JABBGI010000010.1"/>
</dbReference>
<proteinExistence type="predicted"/>
<evidence type="ECO:0000313" key="1">
    <source>
        <dbReference type="EMBL" id="NML70047.1"/>
    </source>
</evidence>
<dbReference type="EMBL" id="JABBGI010000010">
    <property type="protein sequence ID" value="NML70047.1"/>
    <property type="molecule type" value="Genomic_DNA"/>
</dbReference>
<dbReference type="AlphaFoldDB" id="A0A7Y0FRB4"/>
<gene>
    <name evidence="1" type="ORF">HHL23_09560</name>
</gene>
<organism evidence="1 2">
    <name type="scientific">Chryseobacterium antibioticum</name>
    <dbReference type="NCBI Taxonomy" id="2728847"/>
    <lineage>
        <taxon>Bacteria</taxon>
        <taxon>Pseudomonadati</taxon>
        <taxon>Bacteroidota</taxon>
        <taxon>Flavobacteriia</taxon>
        <taxon>Flavobacteriales</taxon>
        <taxon>Weeksellaceae</taxon>
        <taxon>Chryseobacterium group</taxon>
        <taxon>Chryseobacterium</taxon>
    </lineage>
</organism>
<name>A0A7Y0FRB4_9FLAO</name>
<reference evidence="1 2" key="1">
    <citation type="submission" date="2020-04" db="EMBL/GenBank/DDBJ databases">
        <title>Chryseobacterium sp. RP-3-3 sp. nov., isolated from Jeju soil.</title>
        <authorList>
            <person name="Dahal R.H."/>
        </authorList>
    </citation>
    <scope>NUCLEOTIDE SEQUENCE [LARGE SCALE GENOMIC DNA]</scope>
    <source>
        <strain evidence="1 2">RP-3-3</strain>
    </source>
</reference>
<accession>A0A7Y0FRB4</accession>
<evidence type="ECO:0000313" key="2">
    <source>
        <dbReference type="Proteomes" id="UP000544054"/>
    </source>
</evidence>
<sequence length="47" mass="5555">MEYKILEHHSPNGLAGDVSFHLKQGWKLHGNLFVHDNKFYQSIFKDK</sequence>